<proteinExistence type="predicted"/>
<keyword evidence="1" id="KW-0378">Hydrolase</keyword>
<accession>A0ABV6ZSD6</accession>
<dbReference type="Proteomes" id="UP001595190">
    <property type="component" value="Unassembled WGS sequence"/>
</dbReference>
<evidence type="ECO:0000313" key="4">
    <source>
        <dbReference type="EMBL" id="MFC2255051.1"/>
    </source>
</evidence>
<feature type="signal peptide" evidence="2">
    <location>
        <begin position="1"/>
        <end position="21"/>
    </location>
</feature>
<evidence type="ECO:0000259" key="3">
    <source>
        <dbReference type="Pfam" id="PF05506"/>
    </source>
</evidence>
<reference evidence="4 5" key="1">
    <citation type="submission" date="2024-09" db="EMBL/GenBank/DDBJ databases">
        <title>Description of Labrys sedimenti sp. nov., isolated from a diclofenac-degrading enrichment culture, and genome-based reclassification of Labrys portucalensis as a later heterotypic synonym of Labrys neptuniae.</title>
        <authorList>
            <person name="Tancsics A."/>
            <person name="Csepanyi A."/>
        </authorList>
    </citation>
    <scope>NUCLEOTIDE SEQUENCE [LARGE SCALE GENOMIC DNA]</scope>
    <source>
        <strain evidence="4 5">LMG 23412</strain>
    </source>
</reference>
<protein>
    <submittedName>
        <fullName evidence="4">Phosphocholine-specific phospholipase C</fullName>
    </submittedName>
</protein>
<dbReference type="Pfam" id="PF04185">
    <property type="entry name" value="Phosphoesterase"/>
    <property type="match status" value="1"/>
</dbReference>
<dbReference type="PROSITE" id="PS51257">
    <property type="entry name" value="PROKAR_LIPOPROTEIN"/>
    <property type="match status" value="1"/>
</dbReference>
<feature type="domain" description="Bacterial phospholipase C C-terminal" evidence="3">
    <location>
        <begin position="564"/>
        <end position="656"/>
    </location>
</feature>
<dbReference type="NCBIfam" id="TIGR03396">
    <property type="entry name" value="PC_PLC"/>
    <property type="match status" value="1"/>
</dbReference>
<dbReference type="EMBL" id="JBHGPK010000065">
    <property type="protein sequence ID" value="MFC2255051.1"/>
    <property type="molecule type" value="Genomic_DNA"/>
</dbReference>
<dbReference type="PANTHER" id="PTHR31956">
    <property type="entry name" value="NON-SPECIFIC PHOSPHOLIPASE C4-RELATED"/>
    <property type="match status" value="1"/>
</dbReference>
<name>A0ABV6ZSD6_9HYPH</name>
<dbReference type="InterPro" id="IPR017850">
    <property type="entry name" value="Alkaline_phosphatase_core_sf"/>
</dbReference>
<dbReference type="Gene3D" id="3.40.720.10">
    <property type="entry name" value="Alkaline Phosphatase, subunit A"/>
    <property type="match status" value="1"/>
</dbReference>
<dbReference type="InterPro" id="IPR017767">
    <property type="entry name" value="PC-PLC"/>
</dbReference>
<evidence type="ECO:0000313" key="5">
    <source>
        <dbReference type="Proteomes" id="UP001595190"/>
    </source>
</evidence>
<dbReference type="Pfam" id="PF05506">
    <property type="entry name" value="PLipase_C_C"/>
    <property type="match status" value="1"/>
</dbReference>
<dbReference type="PANTHER" id="PTHR31956:SF1">
    <property type="entry name" value="NON-SPECIFIC PHOSPHOLIPASE C1"/>
    <property type="match status" value="1"/>
</dbReference>
<keyword evidence="2" id="KW-0732">Signal</keyword>
<gene>
    <name evidence="4" type="ORF">ACETRX_36175</name>
</gene>
<sequence length="773" mass="84391">MNRRKFIKLLRSAGTSTAAFAACSAYMQEALAQSNVVNTLLDASCPSPKGSLKDIEHVILFMQENRSFDHYFGTLRGVRGFGDPRPLLLQNGTQVWEQPIKAGTPQTAKPYHFVGTVQLNNETGAAHLDSETTAEAGRAFIQDPPHGHSDSVDAWNCGRMDGWVPAKNVVTLAHYVEQDLPLYFKLAKAFTVCDANFCSHNGGTDSNRSFYYTGTAMGRNDNSYFSGNNNAASAPNWPSYPERLETLGVDWRFYQDGLHWTSGRPFDGNYGDNTLEYFQQYQDNTTSIFKKNQSINSVLRTSVDVPSRFEQDIIDAKLPAVSWIVAPEAFSEHPTFPPHLGEYYLNEILRCLAANPEVWRKTVLITTFDENGGFFDHVPPPTPPLNANQGLVSSGIRIVAAPDGASSASFDGDVDIENSIDALSAPTGMGARVPMLVISPWSTGGRVCSEVFDHTSSINFVEAWLAAKGVPVDQQPYEQISMWRMAVAGDLTSALDFNQDPAPDMTALVPPLTTAEIFTDEQKKVINAWAWTTELVPGTIGPSPDNNATVVASKQETAQVELLPLGYEFQVYSAFVIPTGGGAERLQFTFRNAGQLGVPYSLYVYSSDAKPRFYTVEGVEQGSDPITLSDSMDLGGGAYHYVVHAPNGYLAEFRGNRSEPVQALFPEVSAIHALDDAKTAQVALTAWPSANGALKLIDAYTGNNQNLPAGTQIASIATHDGWYDLALVDASGQTDFLRRYSGHFENGKISKTDPAIGKVYDATTYTYQQPGMT</sequence>
<dbReference type="InterPro" id="IPR007312">
    <property type="entry name" value="Phosphoesterase"/>
</dbReference>
<evidence type="ECO:0000256" key="1">
    <source>
        <dbReference type="ARBA" id="ARBA00022801"/>
    </source>
</evidence>
<comment type="caution">
    <text evidence="4">The sequence shown here is derived from an EMBL/GenBank/DDBJ whole genome shotgun (WGS) entry which is preliminary data.</text>
</comment>
<organism evidence="4 5">
    <name type="scientific">Labrys neptuniae</name>
    <dbReference type="NCBI Taxonomy" id="376174"/>
    <lineage>
        <taxon>Bacteria</taxon>
        <taxon>Pseudomonadati</taxon>
        <taxon>Pseudomonadota</taxon>
        <taxon>Alphaproteobacteria</taxon>
        <taxon>Hyphomicrobiales</taxon>
        <taxon>Xanthobacteraceae</taxon>
        <taxon>Labrys</taxon>
    </lineage>
</organism>
<evidence type="ECO:0000256" key="2">
    <source>
        <dbReference type="SAM" id="SignalP"/>
    </source>
</evidence>
<dbReference type="InterPro" id="IPR008475">
    <property type="entry name" value="PLipase_C_C"/>
</dbReference>
<feature type="chain" id="PRO_5046279678" evidence="2">
    <location>
        <begin position="22"/>
        <end position="773"/>
    </location>
</feature>
<dbReference type="RefSeq" id="WP_394315626.1">
    <property type="nucleotide sequence ID" value="NZ_JBHGPK010000065.1"/>
</dbReference>